<feature type="compositionally biased region" description="Basic and acidic residues" evidence="1">
    <location>
        <begin position="898"/>
        <end position="932"/>
    </location>
</feature>
<feature type="region of interest" description="Disordered" evidence="1">
    <location>
        <begin position="186"/>
        <end position="228"/>
    </location>
</feature>
<accession>A0AAV2HAM0</accession>
<feature type="compositionally biased region" description="Acidic residues" evidence="1">
    <location>
        <begin position="368"/>
        <end position="378"/>
    </location>
</feature>
<feature type="region of interest" description="Disordered" evidence="1">
    <location>
        <begin position="861"/>
        <end position="880"/>
    </location>
</feature>
<evidence type="ECO:0000256" key="1">
    <source>
        <dbReference type="SAM" id="MobiDB-lite"/>
    </source>
</evidence>
<protein>
    <submittedName>
        <fullName evidence="2">Uncharacterized protein</fullName>
    </submittedName>
</protein>
<dbReference type="AlphaFoldDB" id="A0AAV2HAM0"/>
<feature type="region of interest" description="Disordered" evidence="1">
    <location>
        <begin position="1"/>
        <end position="21"/>
    </location>
</feature>
<dbReference type="Proteomes" id="UP001497497">
    <property type="component" value="Unassembled WGS sequence"/>
</dbReference>
<comment type="caution">
    <text evidence="2">The sequence shown here is derived from an EMBL/GenBank/DDBJ whole genome shotgun (WGS) entry which is preliminary data.</text>
</comment>
<feature type="region of interest" description="Disordered" evidence="1">
    <location>
        <begin position="887"/>
        <end position="944"/>
    </location>
</feature>
<feature type="compositionally biased region" description="Basic and acidic residues" evidence="1">
    <location>
        <begin position="1032"/>
        <end position="1044"/>
    </location>
</feature>
<reference evidence="2 3" key="1">
    <citation type="submission" date="2024-04" db="EMBL/GenBank/DDBJ databases">
        <authorList>
            <consortium name="Genoscope - CEA"/>
            <person name="William W."/>
        </authorList>
    </citation>
    <scope>NUCLEOTIDE SEQUENCE [LARGE SCALE GENOMIC DNA]</scope>
</reference>
<dbReference type="EMBL" id="CAXITT010000076">
    <property type="protein sequence ID" value="CAL1530836.1"/>
    <property type="molecule type" value="Genomic_DNA"/>
</dbReference>
<feature type="compositionally biased region" description="Acidic residues" evidence="1">
    <location>
        <begin position="470"/>
        <end position="480"/>
    </location>
</feature>
<feature type="compositionally biased region" description="Basic and acidic residues" evidence="1">
    <location>
        <begin position="1087"/>
        <end position="1099"/>
    </location>
</feature>
<feature type="compositionally biased region" description="Basic and acidic residues" evidence="1">
    <location>
        <begin position="495"/>
        <end position="517"/>
    </location>
</feature>
<feature type="compositionally biased region" description="Basic and acidic residues" evidence="1">
    <location>
        <begin position="546"/>
        <end position="568"/>
    </location>
</feature>
<feature type="region of interest" description="Disordered" evidence="1">
    <location>
        <begin position="469"/>
        <end position="568"/>
    </location>
</feature>
<feature type="region of interest" description="Disordered" evidence="1">
    <location>
        <begin position="1005"/>
        <end position="1185"/>
    </location>
</feature>
<name>A0AAV2HAM0_LYMST</name>
<feature type="non-terminal residue" evidence="2">
    <location>
        <position position="1"/>
    </location>
</feature>
<evidence type="ECO:0000313" key="3">
    <source>
        <dbReference type="Proteomes" id="UP001497497"/>
    </source>
</evidence>
<evidence type="ECO:0000313" key="2">
    <source>
        <dbReference type="EMBL" id="CAL1530836.1"/>
    </source>
</evidence>
<feature type="compositionally biased region" description="Acidic residues" evidence="1">
    <location>
        <begin position="1100"/>
        <end position="1116"/>
    </location>
</feature>
<feature type="compositionally biased region" description="Acidic residues" evidence="1">
    <location>
        <begin position="1067"/>
        <end position="1086"/>
    </location>
</feature>
<feature type="compositionally biased region" description="Acidic residues" evidence="1">
    <location>
        <begin position="1045"/>
        <end position="1057"/>
    </location>
</feature>
<proteinExistence type="predicted"/>
<feature type="compositionally biased region" description="Basic and acidic residues" evidence="1">
    <location>
        <begin position="1117"/>
        <end position="1185"/>
    </location>
</feature>
<feature type="region of interest" description="Disordered" evidence="1">
    <location>
        <begin position="344"/>
        <end position="384"/>
    </location>
</feature>
<feature type="compositionally biased region" description="Basic and acidic residues" evidence="1">
    <location>
        <begin position="186"/>
        <end position="207"/>
    </location>
</feature>
<gene>
    <name evidence="2" type="ORF">GSLYS_00004961001</name>
</gene>
<keyword evidence="3" id="KW-1185">Reference proteome</keyword>
<sequence>DTLQDRHKYEEEPMEGKKMEEEREAVKEQLASAQIVESVEFKSQLFTADVHEEIEEQTSYVEETFVIENLETRQAAVVREEVESYEIPKQDEEILSDARESVEAVEEVHSDRATEIGEGVEVVEVITKVDEYIEEDEEKVETLSPVSIQDVTVVEEAFVSQTVEEQDLQVVETQFTSQVDTVHVATEEADQKPTKPTDLDYLEKPLDREEDDVDKTPVVTESREDESPLTGLKYVALTDPATKELVRERIETIEEVVAKMERSYELKTSESLVCSHSELKGEEVKETSQELIRDEMRSELTEDASETTQDFSDIKSEMIESLDSQHDFEIYKEADTEAVQANIQYDHQPREDNQVEESEDITPAYEEKEVELESDEDKSDIGDFMDSVETQDIEETENIEKEVETEQQDDEFFASESVFTDTIEKDTKDDVSGTIVHHELKEERSEISTQFEVSENILADTARIISKEIEGEEESSEADISEDKENIEPVAAVDMDERKEDEFVQEEEISRGKTEERGLEDELESVAATAGSDVGGMDEVEQESTSDTKENEVSETQEHYENELLRESHEEVSYHLTEEYKTSQHTFSEVSQLRTETEGLIGQTAGQGSEEFDMQRSYIEEYLESPVPCDEEIVVKDKTQAVAAAVISVPDEEEDEIKETVVATKARAVHADITTQRDDEADEIQEERDIMGEVREEIVLSSTESVSHTLTQFVCDEHESFISEVSTKETVSHYKPDQLDGLTVSLDTETGISTLPDEEEDAEIKDVTKEEFLQSYSDDRQYDETDLTTHIEQQDGAASEVPMDYTGDTADFEAPDVTEEELAEFEETEKAIEKEMEESQEDKVYTYPEITYTVAEDIRYDQNDEEPGASDHSAEMPQEAEKCVLDETEPTLTQDSSYRTEEHVIKSEEYEYEEKSATKKEETDSEYKHVETQETSEQTGETKVKYMEDKYMEDKYEEYRLDQQEDVTYKSGGLDQRNEEYKANEWELLDRDELTLDQITQTAMLSLSHSEQQKYRDPYDTTAQYVQDETAQEQKDKGDLKCVQEQEEETEELVQEQEGEREKQWEQEDEHEEIDEQEEESDEQEEKYEFVDKERLRQEQEEEDGLVLEQDEEQDKEGEKYIQEQGQREAEFYEREVGQGEVKEQGEEFIRKQDNRDKLKEQRDGGKDQKECYHEHERSEELVQEHEDVEKYVQEQEGLEKYVQEQEDVEKYVQEQEDVEKYRNMFRNKKM</sequence>
<organism evidence="2 3">
    <name type="scientific">Lymnaea stagnalis</name>
    <name type="common">Great pond snail</name>
    <name type="synonym">Helix stagnalis</name>
    <dbReference type="NCBI Taxonomy" id="6523"/>
    <lineage>
        <taxon>Eukaryota</taxon>
        <taxon>Metazoa</taxon>
        <taxon>Spiralia</taxon>
        <taxon>Lophotrochozoa</taxon>
        <taxon>Mollusca</taxon>
        <taxon>Gastropoda</taxon>
        <taxon>Heterobranchia</taxon>
        <taxon>Euthyneura</taxon>
        <taxon>Panpulmonata</taxon>
        <taxon>Hygrophila</taxon>
        <taxon>Lymnaeoidea</taxon>
        <taxon>Lymnaeidae</taxon>
        <taxon>Lymnaea</taxon>
    </lineage>
</organism>